<gene>
    <name evidence="3" type="ORF">DMP07_04285</name>
</gene>
<comment type="caution">
    <text evidence="3">The sequence shown here is derived from an EMBL/GenBank/DDBJ whole genome shotgun (WGS) entry which is preliminary data.</text>
</comment>
<dbReference type="SUPFAM" id="SSF58104">
    <property type="entry name" value="Methyl-accepting chemotaxis protein (MCP) signaling domain"/>
    <property type="match status" value="1"/>
</dbReference>
<feature type="transmembrane region" description="Helical" evidence="1">
    <location>
        <begin position="471"/>
        <end position="489"/>
    </location>
</feature>
<feature type="transmembrane region" description="Helical" evidence="1">
    <location>
        <begin position="433"/>
        <end position="459"/>
    </location>
</feature>
<feature type="transmembrane region" description="Helical" evidence="1">
    <location>
        <begin position="723"/>
        <end position="741"/>
    </location>
</feature>
<organism evidence="3 4">
    <name type="scientific">Slackia faecicanis</name>
    <dbReference type="NCBI Taxonomy" id="255723"/>
    <lineage>
        <taxon>Bacteria</taxon>
        <taxon>Bacillati</taxon>
        <taxon>Actinomycetota</taxon>
        <taxon>Coriobacteriia</taxon>
        <taxon>Eggerthellales</taxon>
        <taxon>Eggerthellaceae</taxon>
        <taxon>Slackia</taxon>
    </lineage>
</organism>
<feature type="transmembrane region" description="Helical" evidence="1">
    <location>
        <begin position="748"/>
        <end position="772"/>
    </location>
</feature>
<dbReference type="Pfam" id="PF20155">
    <property type="entry name" value="TMP_3"/>
    <property type="match status" value="1"/>
</dbReference>
<feature type="transmembrane region" description="Helical" evidence="1">
    <location>
        <begin position="575"/>
        <end position="601"/>
    </location>
</feature>
<feature type="transmembrane region" description="Helical" evidence="1">
    <location>
        <begin position="613"/>
        <end position="638"/>
    </location>
</feature>
<feature type="transmembrane region" description="Helical" evidence="1">
    <location>
        <begin position="644"/>
        <end position="671"/>
    </location>
</feature>
<feature type="transmembrane region" description="Helical" evidence="1">
    <location>
        <begin position="846"/>
        <end position="867"/>
    </location>
</feature>
<dbReference type="InterPro" id="IPR013491">
    <property type="entry name" value="Tape_meas_N"/>
</dbReference>
<feature type="transmembrane region" description="Helical" evidence="1">
    <location>
        <begin position="874"/>
        <end position="896"/>
    </location>
</feature>
<keyword evidence="4" id="KW-1185">Reference proteome</keyword>
<evidence type="ECO:0000313" key="4">
    <source>
        <dbReference type="Proteomes" id="UP000267368"/>
    </source>
</evidence>
<feature type="transmembrane region" description="Helical" evidence="1">
    <location>
        <begin position="501"/>
        <end position="529"/>
    </location>
</feature>
<evidence type="ECO:0000256" key="1">
    <source>
        <dbReference type="SAM" id="Phobius"/>
    </source>
</evidence>
<evidence type="ECO:0000259" key="2">
    <source>
        <dbReference type="Pfam" id="PF20155"/>
    </source>
</evidence>
<name>A0A3N0AG63_9ACTN</name>
<protein>
    <recommendedName>
        <fullName evidence="2">Tape measure protein N-terminal domain-containing protein</fullName>
    </recommendedName>
</protein>
<dbReference type="EMBL" id="QICB01000002">
    <property type="protein sequence ID" value="RNL20802.1"/>
    <property type="molecule type" value="Genomic_DNA"/>
</dbReference>
<dbReference type="NCBIfam" id="TIGR02675">
    <property type="entry name" value="tape_meas_nterm"/>
    <property type="match status" value="1"/>
</dbReference>
<dbReference type="OrthoDB" id="3196853at2"/>
<sequence>MADYTLSAKATFDGSNFNKGVKGSAAALEGFRAKSAAVASAVGNIAAGAFSKAASAISSSIDSAVSRVDTLNNFPKVMEGLGYSFDAAAEASQKMSDRLSGLPTKLDDMTSGVQRLVPSVKDVGRATDIMLAFNDAVLAGAAPVEVQGAALEQFSQGVAKGKFELEEWRSICTAMPGQMDQMAKSMLGASAGQQDLYEALKNGNASMQDFLDTLVRLDAEGGEGFASFQQQAETGAAGIGTAMANAKNAVTKGVAGIIQALGAENIVAVIDGAKSRITEAFGAVADGIETFKARMELNGASQELADALAGISQAASDAGAAIGGIVGAILGVPAGTDPAIAAADALKAALDAARPVIDAVKDAMAWLKDNAANAAPFVAALAAGFLAFRVVQGVAGFVSSFSDALGGLPAMAEPATSAMGKVGGAASMSATQIIALGGAVALVGAGVLLAAGGLTLLAFSAIQLAAAGPGAVFAMVGLVAAIGALAWGASAVGPALTAGAVGIAAFGAAVLMVGAGIGLACAGMSLLAAQLPVISEHGASAAVGMAALGAGLLAFAPGALLAGAAVAVLGVGMAAAAVGVAAVAVAVVAAAAAVALFGAALMVAGAGCAVVSAFLPAIAASGAAAGASLAVLAAGMAVLGAGSLVAGAGIAVLGAGLVVAAAGMVVFGAAVTVAAAGVTLLGAGMAVLAAATMMLAAGVMVAATGMTAMASALPTIASAAPGAAAGLTAFAAAAVAALGGLTAGAPALAAYAAAAVAAAAGVTASAAGTMMLASGLMVVAAASPAAASGLSALASAAASAAPVLAASAPSLLAASAASAQAASGFAVAAASAAVLAASFASASVSAAAMAAAFAAASASVSAGMAAATASVAAFVAAASAAFAALVVAVQAAMAAFTREMSQQSVLAMQMFVNAIKAGANQAVAVVSALPGRIRGALGNLSGMLVPSGRALIGGFAAGIRSGFSQAIAAAQSGMAQLRAYFPFSPAKKGPFSGRGYTTYSGAALIGGFAEGMESNAGAPLEAMDRIGKAVSESAWEHGYHAAVDYSDGLASGFQESAPAVEQAAEDADAEFQKYVDDMIAGYRERSHEAKKVSTELAEALWGPFAQSVVAIEKTRPELGGVYDSMKKLEAAGYTLDEYADRLGKVSSGAEEADDEFSALRDSIGSTVAEMREWNSMYKLKDDLVNDMSAAESWSGSLSKLFAKTGVKYSKAFVDRIVEGGEDYREAVAQMADMSEQEVQKMVDCFDDLARAEREQEINQRSLYVNSLKYLDTTKPQDWLLDFRETCLDVKEAVYSDAGLSKAFEMAGYSIEQCASDIRGMNVTMDDFVSGVQGFVADVSNGFDQMTKHGKTSLDEWERNMRLNMAESKAYSENLQSVFAKIPESIDSEAFRKAVYEGGFDKWGQVMADMAGKSADQIADYVKLFNESMFEGQQSALEQFQALSPGDKVVNSLVEGIKAGKDQIAESMGQALDEGVMLLAENSEALAEPMGQAISQAIASGTVAESAAVAVSTLAAKMGEGFAANAGPVNAGVSAAMESGLDAAGSFEAAFFDVGAMASNGIAAGISSRIDAIASAAASVVRAAIAAAQAEAAIASPSKVMRDEVGAMLPAGMAVGIERDGKYAVAAMEGVAEGVVGAAEGTALGFAPAGGYGFRLGAQVAGGYGKDAGYRHYDGDVYNITVRDDRDIDALQRAMNRNNDKKMRAEGLA</sequence>
<evidence type="ECO:0000313" key="3">
    <source>
        <dbReference type="EMBL" id="RNL20802.1"/>
    </source>
</evidence>
<reference evidence="4" key="1">
    <citation type="submission" date="2018-05" db="EMBL/GenBank/DDBJ databases">
        <title>Genome Sequencing of selected type strains of the family Eggerthellaceae.</title>
        <authorList>
            <person name="Danylec N."/>
            <person name="Stoll D.A."/>
            <person name="Doetsch A."/>
            <person name="Huch M."/>
        </authorList>
    </citation>
    <scope>NUCLEOTIDE SEQUENCE [LARGE SCALE GENOMIC DNA]</scope>
    <source>
        <strain evidence="4">DSM 17537</strain>
    </source>
</reference>
<accession>A0A3N0AG63</accession>
<keyword evidence="1" id="KW-0812">Transmembrane</keyword>
<feature type="transmembrane region" description="Helical" evidence="1">
    <location>
        <begin position="792"/>
        <end position="814"/>
    </location>
</feature>
<feature type="transmembrane region" description="Helical" evidence="1">
    <location>
        <begin position="821"/>
        <end position="840"/>
    </location>
</feature>
<feature type="transmembrane region" description="Helical" evidence="1">
    <location>
        <begin position="541"/>
        <end position="569"/>
    </location>
</feature>
<dbReference type="RefSeq" id="WP_123197901.1">
    <property type="nucleotide sequence ID" value="NZ_QICB01000002.1"/>
</dbReference>
<dbReference type="Proteomes" id="UP000267368">
    <property type="component" value="Unassembled WGS sequence"/>
</dbReference>
<feature type="domain" description="Tape measure protein N-terminal" evidence="2">
    <location>
        <begin position="63"/>
        <end position="257"/>
    </location>
</feature>
<proteinExistence type="predicted"/>
<keyword evidence="1" id="KW-1133">Transmembrane helix</keyword>
<keyword evidence="1" id="KW-0472">Membrane</keyword>